<organism evidence="2 3">
    <name type="scientific">Panagrellus redivivus</name>
    <name type="common">Microworm</name>
    <dbReference type="NCBI Taxonomy" id="6233"/>
    <lineage>
        <taxon>Eukaryota</taxon>
        <taxon>Metazoa</taxon>
        <taxon>Ecdysozoa</taxon>
        <taxon>Nematoda</taxon>
        <taxon>Chromadorea</taxon>
        <taxon>Rhabditida</taxon>
        <taxon>Tylenchina</taxon>
        <taxon>Panagrolaimomorpha</taxon>
        <taxon>Panagrolaimoidea</taxon>
        <taxon>Panagrolaimidae</taxon>
        <taxon>Panagrellus</taxon>
    </lineage>
</organism>
<evidence type="ECO:0000256" key="1">
    <source>
        <dbReference type="SAM" id="Phobius"/>
    </source>
</evidence>
<accession>A0A7E4UN72</accession>
<proteinExistence type="predicted"/>
<dbReference type="AlphaFoldDB" id="A0A7E4UN72"/>
<sequence length="89" mass="10089">MSLDRLVKSIDNILIHLDENLTSLLFCLKIFLPIVAVSMLLIFATLLFICVSQLMLLRKKDAAYSKLLQQSDEPDTMPTIPPKKSVIEE</sequence>
<keyword evidence="1" id="KW-0812">Transmembrane</keyword>
<evidence type="ECO:0000313" key="2">
    <source>
        <dbReference type="Proteomes" id="UP000492821"/>
    </source>
</evidence>
<feature type="transmembrane region" description="Helical" evidence="1">
    <location>
        <begin position="30"/>
        <end position="57"/>
    </location>
</feature>
<reference evidence="3" key="2">
    <citation type="submission" date="2020-10" db="UniProtKB">
        <authorList>
            <consortium name="WormBaseParasite"/>
        </authorList>
    </citation>
    <scope>IDENTIFICATION</scope>
</reference>
<name>A0A7E4UN72_PANRE</name>
<evidence type="ECO:0000313" key="3">
    <source>
        <dbReference type="WBParaSite" id="Pan_g10758.t1"/>
    </source>
</evidence>
<keyword evidence="2" id="KW-1185">Reference proteome</keyword>
<keyword evidence="1" id="KW-0472">Membrane</keyword>
<protein>
    <submittedName>
        <fullName evidence="3">Small integral membrane protein 15</fullName>
    </submittedName>
</protein>
<keyword evidence="1" id="KW-1133">Transmembrane helix</keyword>
<dbReference type="WBParaSite" id="Pan_g10758.t1">
    <property type="protein sequence ID" value="Pan_g10758.t1"/>
    <property type="gene ID" value="Pan_g10758"/>
</dbReference>
<dbReference type="Proteomes" id="UP000492821">
    <property type="component" value="Unassembled WGS sequence"/>
</dbReference>
<reference evidence="2" key="1">
    <citation type="journal article" date="2013" name="Genetics">
        <title>The draft genome and transcriptome of Panagrellus redivivus are shaped by the harsh demands of a free-living lifestyle.</title>
        <authorList>
            <person name="Srinivasan J."/>
            <person name="Dillman A.R."/>
            <person name="Macchietto M.G."/>
            <person name="Heikkinen L."/>
            <person name="Lakso M."/>
            <person name="Fracchia K.M."/>
            <person name="Antoshechkin I."/>
            <person name="Mortazavi A."/>
            <person name="Wong G."/>
            <person name="Sternberg P.W."/>
        </authorList>
    </citation>
    <scope>NUCLEOTIDE SEQUENCE [LARGE SCALE GENOMIC DNA]</scope>
    <source>
        <strain evidence="2">MT8872</strain>
    </source>
</reference>